<dbReference type="EMBL" id="OBEJ01000009">
    <property type="protein sequence ID" value="SNZ18252.1"/>
    <property type="molecule type" value="Genomic_DNA"/>
</dbReference>
<gene>
    <name evidence="3" type="ORF">SAMN06269185_3309</name>
</gene>
<dbReference type="Proteomes" id="UP000219453">
    <property type="component" value="Unassembled WGS sequence"/>
</dbReference>
<dbReference type="Pfam" id="PF03551">
    <property type="entry name" value="PadR"/>
    <property type="match status" value="1"/>
</dbReference>
<dbReference type="InterPro" id="IPR036390">
    <property type="entry name" value="WH_DNA-bd_sf"/>
</dbReference>
<name>A0A285P947_NATPI</name>
<keyword evidence="4" id="KW-1185">Reference proteome</keyword>
<protein>
    <submittedName>
        <fullName evidence="3">Transcriptional regulator PadR-like family protein</fullName>
    </submittedName>
</protein>
<reference evidence="3 4" key="1">
    <citation type="submission" date="2017-09" db="EMBL/GenBank/DDBJ databases">
        <authorList>
            <person name="Ehlers B."/>
            <person name="Leendertz F.H."/>
        </authorList>
    </citation>
    <scope>NUCLEOTIDE SEQUENCE [LARGE SCALE GENOMIC DNA]</scope>
    <source>
        <strain evidence="3 4">DSM 27208</strain>
    </source>
</reference>
<dbReference type="SUPFAM" id="SSF46785">
    <property type="entry name" value="Winged helix' DNA-binding domain"/>
    <property type="match status" value="1"/>
</dbReference>
<evidence type="ECO:0000313" key="3">
    <source>
        <dbReference type="EMBL" id="SNZ18252.1"/>
    </source>
</evidence>
<feature type="region of interest" description="Disordered" evidence="1">
    <location>
        <begin position="1"/>
        <end position="27"/>
    </location>
</feature>
<accession>A0A285P947</accession>
<dbReference type="Gene3D" id="1.10.10.10">
    <property type="entry name" value="Winged helix-like DNA-binding domain superfamily/Winged helix DNA-binding domain"/>
    <property type="match status" value="1"/>
</dbReference>
<dbReference type="RefSeq" id="WP_097010180.1">
    <property type="nucleotide sequence ID" value="NZ_OBEJ01000009.1"/>
</dbReference>
<sequence>MTHSNATDKSAPPSSERQSIEQPNTNQATTTLAAHDLTAFQRHILTVLDDGRQHGLGVKADLEDLYGKEVNHGRLYPNLDELVGLGFVDKSDLDGRTNEYELTDAGHDALVEQAEWELQRVAIQNEGDA</sequence>
<evidence type="ECO:0000259" key="2">
    <source>
        <dbReference type="Pfam" id="PF03551"/>
    </source>
</evidence>
<evidence type="ECO:0000256" key="1">
    <source>
        <dbReference type="SAM" id="MobiDB-lite"/>
    </source>
</evidence>
<organism evidence="3 4">
    <name type="scientific">Natronoarchaeum philippinense</name>
    <dbReference type="NCBI Taxonomy" id="558529"/>
    <lineage>
        <taxon>Archaea</taxon>
        <taxon>Methanobacteriati</taxon>
        <taxon>Methanobacteriota</taxon>
        <taxon>Stenosarchaea group</taxon>
        <taxon>Halobacteria</taxon>
        <taxon>Halobacteriales</taxon>
        <taxon>Natronoarchaeaceae</taxon>
    </lineage>
</organism>
<dbReference type="InterPro" id="IPR005149">
    <property type="entry name" value="Tscrpt_reg_PadR_N"/>
</dbReference>
<evidence type="ECO:0000313" key="4">
    <source>
        <dbReference type="Proteomes" id="UP000219453"/>
    </source>
</evidence>
<dbReference type="InterPro" id="IPR036388">
    <property type="entry name" value="WH-like_DNA-bd_sf"/>
</dbReference>
<proteinExistence type="predicted"/>
<dbReference type="AlphaFoldDB" id="A0A285P947"/>
<feature type="domain" description="Transcription regulator PadR N-terminal" evidence="2">
    <location>
        <begin position="44"/>
        <end position="110"/>
    </location>
</feature>